<keyword evidence="2" id="KW-1185">Reference proteome</keyword>
<evidence type="ECO:0000313" key="1">
    <source>
        <dbReference type="EMBL" id="CAI8030671.1"/>
    </source>
</evidence>
<sequence>MVLGSPASSFLPNAGNAPAVAEAYKGQEFHLVLGLQTGDDIAPYRFTFVITDVRVR</sequence>
<comment type="caution">
    <text evidence="1">The sequence shown here is derived from an EMBL/GenBank/DDBJ whole genome shotgun (WGS) entry which is preliminary data.</text>
</comment>
<accession>A0AA35WVT1</accession>
<protein>
    <submittedName>
        <fullName evidence="1">Uncharacterized protein</fullName>
    </submittedName>
</protein>
<organism evidence="1 2">
    <name type="scientific">Geodia barretti</name>
    <name type="common">Barrett's horny sponge</name>
    <dbReference type="NCBI Taxonomy" id="519541"/>
    <lineage>
        <taxon>Eukaryota</taxon>
        <taxon>Metazoa</taxon>
        <taxon>Porifera</taxon>
        <taxon>Demospongiae</taxon>
        <taxon>Heteroscleromorpha</taxon>
        <taxon>Tetractinellida</taxon>
        <taxon>Astrophorina</taxon>
        <taxon>Geodiidae</taxon>
        <taxon>Geodia</taxon>
    </lineage>
</organism>
<dbReference type="EMBL" id="CASHTH010002492">
    <property type="protein sequence ID" value="CAI8030671.1"/>
    <property type="molecule type" value="Genomic_DNA"/>
</dbReference>
<gene>
    <name evidence="1" type="ORF">GBAR_LOCUS17385</name>
</gene>
<proteinExistence type="predicted"/>
<name>A0AA35WVT1_GEOBA</name>
<dbReference type="AlphaFoldDB" id="A0AA35WVT1"/>
<reference evidence="1" key="1">
    <citation type="submission" date="2023-03" db="EMBL/GenBank/DDBJ databases">
        <authorList>
            <person name="Steffen K."/>
            <person name="Cardenas P."/>
        </authorList>
    </citation>
    <scope>NUCLEOTIDE SEQUENCE</scope>
</reference>
<evidence type="ECO:0000313" key="2">
    <source>
        <dbReference type="Proteomes" id="UP001174909"/>
    </source>
</evidence>
<dbReference type="Proteomes" id="UP001174909">
    <property type="component" value="Unassembled WGS sequence"/>
</dbReference>